<evidence type="ECO:0000313" key="4">
    <source>
        <dbReference type="Proteomes" id="UP000178417"/>
    </source>
</evidence>
<proteinExistence type="predicted"/>
<dbReference type="STRING" id="1802579.A2310_00700"/>
<reference evidence="3 4" key="1">
    <citation type="journal article" date="2016" name="Nat. Commun.">
        <title>Thousands of microbial genomes shed light on interconnected biogeochemical processes in an aquifer system.</title>
        <authorList>
            <person name="Anantharaman K."/>
            <person name="Brown C.T."/>
            <person name="Hug L.A."/>
            <person name="Sharon I."/>
            <person name="Castelle C.J."/>
            <person name="Probst A.J."/>
            <person name="Thomas B.C."/>
            <person name="Singh A."/>
            <person name="Wilkins M.J."/>
            <person name="Karaoz U."/>
            <person name="Brodie E.L."/>
            <person name="Williams K.H."/>
            <person name="Hubbard S.S."/>
            <person name="Banfield J.F."/>
        </authorList>
    </citation>
    <scope>NUCLEOTIDE SEQUENCE [LARGE SCALE GENOMIC DNA]</scope>
</reference>
<keyword evidence="1" id="KW-0472">Membrane</keyword>
<comment type="caution">
    <text evidence="3">The sequence shown here is derived from an EMBL/GenBank/DDBJ whole genome shotgun (WGS) entry which is preliminary data.</text>
</comment>
<organism evidence="3 4">
    <name type="scientific">candidate division WOR-1 bacterium RIFOXYB2_FULL_37_13</name>
    <dbReference type="NCBI Taxonomy" id="1802579"/>
    <lineage>
        <taxon>Bacteria</taxon>
        <taxon>Bacillati</taxon>
        <taxon>Saganbacteria</taxon>
    </lineage>
</organism>
<gene>
    <name evidence="3" type="ORF">A2310_00700</name>
</gene>
<evidence type="ECO:0000259" key="2">
    <source>
        <dbReference type="SMART" id="SM00909"/>
    </source>
</evidence>
<evidence type="ECO:0000313" key="3">
    <source>
        <dbReference type="EMBL" id="OGC21023.1"/>
    </source>
</evidence>
<dbReference type="InterPro" id="IPR019606">
    <property type="entry name" value="GerMN"/>
</dbReference>
<dbReference type="Proteomes" id="UP000178417">
    <property type="component" value="Unassembled WGS sequence"/>
</dbReference>
<dbReference type="Pfam" id="PF10646">
    <property type="entry name" value="Germane"/>
    <property type="match status" value="1"/>
</dbReference>
<feature type="domain" description="GerMN" evidence="2">
    <location>
        <begin position="69"/>
        <end position="160"/>
    </location>
</feature>
<name>A0A1F4SMV4_UNCSA</name>
<accession>A0A1F4SMV4</accession>
<dbReference type="AlphaFoldDB" id="A0A1F4SMV4"/>
<protein>
    <recommendedName>
        <fullName evidence="2">GerMN domain-containing protein</fullName>
    </recommendedName>
</protein>
<evidence type="ECO:0000256" key="1">
    <source>
        <dbReference type="SAM" id="Phobius"/>
    </source>
</evidence>
<sequence length="177" mass="20222">MRNERRHKPRNGRKKIPTKALLFFVVFLFACFFVFFLFSKREPSFNVYFLKGDEIKAVSRPLSKMDEILSKASFELLKGPNEKELEDGYFSEIPKGTQILSVKKGEDAVEINFNKKLEGYGGGSSRVIALVAQIVYTFTETANVDKVRIMIEGDQEIVLGGEGYIIDHPLSRDDIRF</sequence>
<dbReference type="SMART" id="SM00909">
    <property type="entry name" value="Germane"/>
    <property type="match status" value="1"/>
</dbReference>
<dbReference type="EMBL" id="MEUB01000051">
    <property type="protein sequence ID" value="OGC21023.1"/>
    <property type="molecule type" value="Genomic_DNA"/>
</dbReference>
<keyword evidence="1" id="KW-0812">Transmembrane</keyword>
<dbReference type="PROSITE" id="PS51257">
    <property type="entry name" value="PROKAR_LIPOPROTEIN"/>
    <property type="match status" value="1"/>
</dbReference>
<feature type="transmembrane region" description="Helical" evidence="1">
    <location>
        <begin position="20"/>
        <end position="38"/>
    </location>
</feature>
<keyword evidence="1" id="KW-1133">Transmembrane helix</keyword>